<keyword evidence="7" id="KW-1185">Reference proteome</keyword>
<dbReference type="SUPFAM" id="SSF52540">
    <property type="entry name" value="P-loop containing nucleoside triphosphate hydrolases"/>
    <property type="match status" value="1"/>
</dbReference>
<evidence type="ECO:0000256" key="4">
    <source>
        <dbReference type="ARBA" id="ARBA00022840"/>
    </source>
</evidence>
<dbReference type="PANTHER" id="PTHR18934">
    <property type="entry name" value="ATP-DEPENDENT RNA HELICASE"/>
    <property type="match status" value="1"/>
</dbReference>
<evidence type="ECO:0000256" key="1">
    <source>
        <dbReference type="ARBA" id="ARBA00022741"/>
    </source>
</evidence>
<dbReference type="Gene3D" id="3.40.50.300">
    <property type="entry name" value="P-loop containing nucleotide triphosphate hydrolases"/>
    <property type="match status" value="2"/>
</dbReference>
<name>A0ABR2K1G1_9EUKA</name>
<dbReference type="InterPro" id="IPR027417">
    <property type="entry name" value="P-loop_NTPase"/>
</dbReference>
<evidence type="ECO:0000256" key="2">
    <source>
        <dbReference type="ARBA" id="ARBA00022801"/>
    </source>
</evidence>
<dbReference type="EMBL" id="JAPFFF010000008">
    <property type="protein sequence ID" value="KAK8884787.1"/>
    <property type="molecule type" value="Genomic_DNA"/>
</dbReference>
<reference evidence="6 7" key="1">
    <citation type="submission" date="2024-04" db="EMBL/GenBank/DDBJ databases">
        <title>Tritrichomonas musculus Genome.</title>
        <authorList>
            <person name="Alves-Ferreira E."/>
            <person name="Grigg M."/>
            <person name="Lorenzi H."/>
            <person name="Galac M."/>
        </authorList>
    </citation>
    <scope>NUCLEOTIDE SEQUENCE [LARGE SCALE GENOMIC DNA]</scope>
    <source>
        <strain evidence="6 7">EAF2021</strain>
    </source>
</reference>
<evidence type="ECO:0000259" key="5">
    <source>
        <dbReference type="Pfam" id="PF07717"/>
    </source>
</evidence>
<dbReference type="GO" id="GO:0004386">
    <property type="term" value="F:helicase activity"/>
    <property type="evidence" value="ECO:0007669"/>
    <property type="project" value="UniProtKB-KW"/>
</dbReference>
<sequence length="672" mass="76473">MDFSSEIHDWFPPNSLITHLDFQDTRAHSDEISNSIKNHQVVILDSTDQSSKSFFIPHLLFINGYSENGWRIGCVYPTRNSAASKSSTLLHDLSGTVMNLNINWLEASPECRTYIQVLTPETLLMELKRCQTLDSPGTGFSAIYFDSFPMSGLKGELCLSLLYNVIKCRPEFRLVIGTLFNDQVADLLTFFNGTEKSAERPENPIAIAITLDDLKLKIPMMKKSTTIRHLPVIPDDPVSRSLLLAEELHKTMQPGNILLFLPSSKHCQEAAELISKQGIPDLVIVARENITFSSNELKRYIFFASDVYQIDRSYQNIKYVIDSGLKVLPEFNIKNRNLYLVPSRITEHEAKLRASISNDSTYRMYPPNYFSQPPDPGTTMNFHEISLFLMAFRFLDLKNFKFYHRPALPVLSFHLLQLQQYGIITKSSLVSPNIGDFVLHFCGLPIPFARFLISSFENAVVEAAISIISLLSLNMKFHYGTSRVRQGDLLSAANFYQKFITFQDTPEIQKKVKEVKKMKFLLRTKCEQLGKITNSRQTENLIKAIVAGFFQNAAVFNVSRQVYIHLITNQSLYIHPDSVMIDLDMMMHVHYVVFGSIEVLEDQKPYMKHITVIDDPQLLVEIAPSVYSGIVGKLPSSQRQKPVRILDDSILPDSLIGLANSVDYFKLKPKKK</sequence>
<evidence type="ECO:0000256" key="3">
    <source>
        <dbReference type="ARBA" id="ARBA00022806"/>
    </source>
</evidence>
<dbReference type="PANTHER" id="PTHR18934:SF99">
    <property type="entry name" value="ATP-DEPENDENT RNA HELICASE DHX37-RELATED"/>
    <property type="match status" value="1"/>
</dbReference>
<keyword evidence="2" id="KW-0378">Hydrolase</keyword>
<organism evidence="6 7">
    <name type="scientific">Tritrichomonas musculus</name>
    <dbReference type="NCBI Taxonomy" id="1915356"/>
    <lineage>
        <taxon>Eukaryota</taxon>
        <taxon>Metamonada</taxon>
        <taxon>Parabasalia</taxon>
        <taxon>Tritrichomonadida</taxon>
        <taxon>Tritrichomonadidae</taxon>
        <taxon>Tritrichomonas</taxon>
    </lineage>
</organism>
<protein>
    <submittedName>
        <fullName evidence="6">ATP-dependent RNA helicase dhx8</fullName>
    </submittedName>
</protein>
<comment type="caution">
    <text evidence="6">The sequence shown here is derived from an EMBL/GenBank/DDBJ whole genome shotgun (WGS) entry which is preliminary data.</text>
</comment>
<feature type="domain" description="DEAD-box helicase OB fold" evidence="5">
    <location>
        <begin position="542"/>
        <end position="625"/>
    </location>
</feature>
<dbReference type="Pfam" id="PF07717">
    <property type="entry name" value="OB_NTP_bind"/>
    <property type="match status" value="1"/>
</dbReference>
<evidence type="ECO:0000313" key="6">
    <source>
        <dbReference type="EMBL" id="KAK8884787.1"/>
    </source>
</evidence>
<keyword evidence="1" id="KW-0547">Nucleotide-binding</keyword>
<accession>A0ABR2K1G1</accession>
<gene>
    <name evidence="6" type="ORF">M9Y10_043907</name>
</gene>
<keyword evidence="3 6" id="KW-0347">Helicase</keyword>
<evidence type="ECO:0000313" key="7">
    <source>
        <dbReference type="Proteomes" id="UP001470230"/>
    </source>
</evidence>
<dbReference type="InterPro" id="IPR011709">
    <property type="entry name" value="DEAD-box_helicase_OB_fold"/>
</dbReference>
<proteinExistence type="predicted"/>
<dbReference type="Proteomes" id="UP001470230">
    <property type="component" value="Unassembled WGS sequence"/>
</dbReference>
<keyword evidence="4" id="KW-0067">ATP-binding</keyword>